<protein>
    <recommendedName>
        <fullName evidence="3">PH domain-containing protein</fullName>
    </recommendedName>
</protein>
<keyword evidence="2" id="KW-1185">Reference proteome</keyword>
<dbReference type="Proteomes" id="UP001596435">
    <property type="component" value="Unassembled WGS sequence"/>
</dbReference>
<comment type="caution">
    <text evidence="1">The sequence shown here is derived from an EMBL/GenBank/DDBJ whole genome shotgun (WGS) entry which is preliminary data.</text>
</comment>
<evidence type="ECO:0000313" key="1">
    <source>
        <dbReference type="EMBL" id="MFC7181252.1"/>
    </source>
</evidence>
<dbReference type="RefSeq" id="WP_380231399.1">
    <property type="nucleotide sequence ID" value="NZ_JBHSVH010000002.1"/>
</dbReference>
<sequence>MAPAALGSAVAVLLFELLLRANGEPLFQRDSVHAGLVVLTMPVWSLLLGREFGIELTPHRVVVHGSHRRAVDWHTIQDVRIEGRSIALYQFNGKRTVLRAPHARFDHDFAEKFAVIDGWWRHHRAL</sequence>
<evidence type="ECO:0000313" key="2">
    <source>
        <dbReference type="Proteomes" id="UP001596435"/>
    </source>
</evidence>
<proteinExistence type="predicted"/>
<dbReference type="EMBL" id="JBHTAJ010000029">
    <property type="protein sequence ID" value="MFC7181252.1"/>
    <property type="molecule type" value="Genomic_DNA"/>
</dbReference>
<name>A0ABW2FXU5_9ACTN</name>
<evidence type="ECO:0008006" key="3">
    <source>
        <dbReference type="Google" id="ProtNLM"/>
    </source>
</evidence>
<reference evidence="2" key="1">
    <citation type="journal article" date="2019" name="Int. J. Syst. Evol. Microbiol.">
        <title>The Global Catalogue of Microorganisms (GCM) 10K type strain sequencing project: providing services to taxonomists for standard genome sequencing and annotation.</title>
        <authorList>
            <consortium name="The Broad Institute Genomics Platform"/>
            <consortium name="The Broad Institute Genome Sequencing Center for Infectious Disease"/>
            <person name="Wu L."/>
            <person name="Ma J."/>
        </authorList>
    </citation>
    <scope>NUCLEOTIDE SEQUENCE [LARGE SCALE GENOMIC DNA]</scope>
    <source>
        <strain evidence="2">CGMCC 1.12859</strain>
    </source>
</reference>
<gene>
    <name evidence="1" type="ORF">ACFQMG_16970</name>
</gene>
<accession>A0ABW2FXU5</accession>
<organism evidence="1 2">
    <name type="scientific">Kitasatospora paranensis</name>
    <dbReference type="NCBI Taxonomy" id="258053"/>
    <lineage>
        <taxon>Bacteria</taxon>
        <taxon>Bacillati</taxon>
        <taxon>Actinomycetota</taxon>
        <taxon>Actinomycetes</taxon>
        <taxon>Kitasatosporales</taxon>
        <taxon>Streptomycetaceae</taxon>
        <taxon>Kitasatospora</taxon>
    </lineage>
</organism>